<keyword evidence="8" id="KW-0808">Transferase</keyword>
<evidence type="ECO:0000256" key="5">
    <source>
        <dbReference type="ARBA" id="ARBA00022490"/>
    </source>
</evidence>
<evidence type="ECO:0000256" key="9">
    <source>
        <dbReference type="ARBA" id="ARBA00022683"/>
    </source>
</evidence>
<dbReference type="GO" id="GO:0009401">
    <property type="term" value="P:phosphoenolpyruvate-dependent sugar phosphotransferase system"/>
    <property type="evidence" value="ECO:0007669"/>
    <property type="project" value="UniProtKB-KW"/>
</dbReference>
<gene>
    <name evidence="16" type="primary">fruB</name>
    <name evidence="16" type="ORF">JJB97_02115</name>
</gene>
<dbReference type="EMBL" id="JAEPBH010000003">
    <property type="protein sequence ID" value="MBK4714147.1"/>
    <property type="molecule type" value="Genomic_DNA"/>
</dbReference>
<dbReference type="InterPro" id="IPR000032">
    <property type="entry name" value="HPr-like"/>
</dbReference>
<dbReference type="NCBIfam" id="TIGR01003">
    <property type="entry name" value="PTS_HPr_family"/>
    <property type="match status" value="1"/>
</dbReference>
<dbReference type="Pfam" id="PF00381">
    <property type="entry name" value="PTS-HPr"/>
    <property type="match status" value="1"/>
</dbReference>
<dbReference type="InterPro" id="IPR002114">
    <property type="entry name" value="PTS_HPr_Ser_P_site"/>
</dbReference>
<feature type="domain" description="HPr" evidence="15">
    <location>
        <begin position="287"/>
        <end position="377"/>
    </location>
</feature>
<dbReference type="InterPro" id="IPR001020">
    <property type="entry name" value="PTS_HPr_His_P_site"/>
</dbReference>
<evidence type="ECO:0000256" key="2">
    <source>
        <dbReference type="ARBA" id="ARBA00004496"/>
    </source>
</evidence>
<dbReference type="SUPFAM" id="SSF55594">
    <property type="entry name" value="HPr-like"/>
    <property type="match status" value="1"/>
</dbReference>
<evidence type="ECO:0000256" key="8">
    <source>
        <dbReference type="ARBA" id="ARBA00022679"/>
    </source>
</evidence>
<dbReference type="GO" id="GO:0016301">
    <property type="term" value="F:kinase activity"/>
    <property type="evidence" value="ECO:0007669"/>
    <property type="project" value="UniProtKB-KW"/>
</dbReference>
<keyword evidence="10" id="KW-0418">Kinase</keyword>
<keyword evidence="9" id="KW-0598">Phosphotransferase system</keyword>
<dbReference type="PROSITE" id="PS51350">
    <property type="entry name" value="PTS_HPR_DOM"/>
    <property type="match status" value="1"/>
</dbReference>
<dbReference type="InterPro" id="IPR002178">
    <property type="entry name" value="PTS_EIIA_type-2_dom"/>
</dbReference>
<accession>A0A8K0V4R1</accession>
<name>A0A8K0V4R1_9ENTR</name>
<dbReference type="SUPFAM" id="SSF55804">
    <property type="entry name" value="Phoshotransferase/anion transport protein"/>
    <property type="match status" value="2"/>
</dbReference>
<evidence type="ECO:0000256" key="3">
    <source>
        <dbReference type="ARBA" id="ARBA00015565"/>
    </source>
</evidence>
<dbReference type="NCBIfam" id="NF008319">
    <property type="entry name" value="PRK11109.1"/>
    <property type="match status" value="1"/>
</dbReference>
<evidence type="ECO:0000256" key="12">
    <source>
        <dbReference type="ARBA" id="ARBA00041999"/>
    </source>
</evidence>
<dbReference type="PANTHER" id="PTHR30181">
    <property type="entry name" value="MANNITOL PERMEASE IIC COMPONENT"/>
    <property type="match status" value="1"/>
</dbReference>
<dbReference type="Pfam" id="PF00359">
    <property type="entry name" value="PTS_EIIA_2"/>
    <property type="match status" value="1"/>
</dbReference>
<dbReference type="Proteomes" id="UP000659047">
    <property type="component" value="Unassembled WGS sequence"/>
</dbReference>
<evidence type="ECO:0000256" key="10">
    <source>
        <dbReference type="ARBA" id="ARBA00022777"/>
    </source>
</evidence>
<dbReference type="RefSeq" id="WP_238712154.1">
    <property type="nucleotide sequence ID" value="NZ_JAEPBH010000003.1"/>
</dbReference>
<dbReference type="Gene3D" id="3.40.930.10">
    <property type="entry name" value="Mannitol-specific EII, Chain A"/>
    <property type="match status" value="1"/>
</dbReference>
<keyword evidence="4" id="KW-0813">Transport</keyword>
<dbReference type="PRINTS" id="PR00107">
    <property type="entry name" value="PHOSPHOCPHPR"/>
</dbReference>
<evidence type="ECO:0000313" key="16">
    <source>
        <dbReference type="EMBL" id="MBK4714147.1"/>
    </source>
</evidence>
<comment type="function">
    <text evidence="1">The phosphoenolpyruvate-dependent sugar phosphotransferase system (sugar PTS), a major carbohydrate active transport system, catalyzes the phosphorylation of incoming sugar substrates concomitantly with their translocation across the cell membrane. The enzyme II FruAB PTS system is involved in fructose transport.</text>
</comment>
<dbReference type="PROSITE" id="PS00372">
    <property type="entry name" value="PTS_EIIA_TYPE_2_HIS"/>
    <property type="match status" value="1"/>
</dbReference>
<evidence type="ECO:0000313" key="17">
    <source>
        <dbReference type="Proteomes" id="UP000659047"/>
    </source>
</evidence>
<dbReference type="InterPro" id="IPR050893">
    <property type="entry name" value="Sugar_PTS"/>
</dbReference>
<keyword evidence="17" id="KW-1185">Reference proteome</keyword>
<dbReference type="PROSITE" id="PS00369">
    <property type="entry name" value="PTS_HPR_HIS"/>
    <property type="match status" value="1"/>
</dbReference>
<organism evidence="16 17">
    <name type="scientific">Tenebrionibacter intestinalis</name>
    <dbReference type="NCBI Taxonomy" id="2799638"/>
    <lineage>
        <taxon>Bacteria</taxon>
        <taxon>Pseudomonadati</taxon>
        <taxon>Pseudomonadota</taxon>
        <taxon>Gammaproteobacteria</taxon>
        <taxon>Enterobacterales</taxon>
        <taxon>Enterobacteriaceae</taxon>
        <taxon>Tenebrionibacter/Tenebrionicola group</taxon>
        <taxon>Tenebrionibacter</taxon>
    </lineage>
</organism>
<dbReference type="PROSITE" id="PS00589">
    <property type="entry name" value="PTS_HPR_SER"/>
    <property type="match status" value="1"/>
</dbReference>
<proteinExistence type="predicted"/>
<evidence type="ECO:0000256" key="7">
    <source>
        <dbReference type="ARBA" id="ARBA00022597"/>
    </source>
</evidence>
<evidence type="ECO:0000256" key="1">
    <source>
        <dbReference type="ARBA" id="ARBA00003136"/>
    </source>
</evidence>
<evidence type="ECO:0000259" key="15">
    <source>
        <dbReference type="PROSITE" id="PS51350"/>
    </source>
</evidence>
<keyword evidence="6" id="KW-0597">Phosphoprotein</keyword>
<dbReference type="InterPro" id="IPR035895">
    <property type="entry name" value="HPr-like_sf"/>
</dbReference>
<dbReference type="AlphaFoldDB" id="A0A8K0V4R1"/>
<evidence type="ECO:0000256" key="6">
    <source>
        <dbReference type="ARBA" id="ARBA00022553"/>
    </source>
</evidence>
<feature type="domain" description="PTS EIIA type-2" evidence="14">
    <location>
        <begin position="2"/>
        <end position="142"/>
    </location>
</feature>
<reference evidence="16" key="1">
    <citation type="submission" date="2021-01" db="EMBL/GenBank/DDBJ databases">
        <title>Intestinitalea alba gen. nov., sp. nov., a novel genus of the family Enterobacteriaceae, isolated from the gut of the plastic-eating mealworm Tenebrio molitor L.</title>
        <authorList>
            <person name="Yang Y."/>
        </authorList>
    </citation>
    <scope>NUCLEOTIDE SEQUENCE</scope>
    <source>
        <strain evidence="16">BIT-L3</strain>
    </source>
</reference>
<protein>
    <recommendedName>
        <fullName evidence="3">Multiphosphoryl transfer protein</fullName>
    </recommendedName>
    <alternativeName>
        <fullName evidence="13">Diphosphoryl transfer protein</fullName>
    </alternativeName>
    <alternativeName>
        <fullName evidence="12">Phosphotransferase FPr protein</fullName>
    </alternativeName>
    <alternativeName>
        <fullName evidence="11">Pseudo-HPr</fullName>
    </alternativeName>
</protein>
<keyword evidence="5" id="KW-0963">Cytoplasm</keyword>
<evidence type="ECO:0000256" key="4">
    <source>
        <dbReference type="ARBA" id="ARBA00022448"/>
    </source>
</evidence>
<dbReference type="FunFam" id="3.30.1340.10:FF:000005">
    <property type="entry name" value="Fructose-specific PTS system IIA component"/>
    <property type="match status" value="1"/>
</dbReference>
<dbReference type="FunFam" id="3.40.930.10:FF:000006">
    <property type="entry name" value="Fructose-specific PTS system IIA component"/>
    <property type="match status" value="1"/>
</dbReference>
<evidence type="ECO:0000259" key="14">
    <source>
        <dbReference type="PROSITE" id="PS51094"/>
    </source>
</evidence>
<evidence type="ECO:0000256" key="13">
    <source>
        <dbReference type="ARBA" id="ARBA00043082"/>
    </source>
</evidence>
<evidence type="ECO:0000256" key="11">
    <source>
        <dbReference type="ARBA" id="ARBA00041607"/>
    </source>
</evidence>
<sequence>MFQLTVKAIHPGAQAADKDAAIRLVADALVQAGNAAPGYVEGMLAREAQTSTFLGSGIAMPHGTTDTRDWVLKTGVQVFQFPEGVAWGDDQTAYVVIGIAARSDEHLGLLRQLTRVLSDESVAQQLRTATGAETLRALLMGETQSRGLVFDASTLSLDVAAGDLMTLQALNAGRLKAAGAVDAAFVSSAVSQPPLNLGQGIWLNDSTSGNTENGVAIARPAVRFTEGGEPVALLMTVSVIDETPLNVLNRLSDLLARRQAERLLKADAATLLALLLSDTPTDQHAHTQCAEFVVRNEHGLHARPGTLLVNVIKQFKSEITVINLDGTGKPVNGRSLMKVVALGVKKGHCLRFIASGDDAEQALTAIGEAIAAGLGESLA</sequence>
<dbReference type="CDD" id="cd00211">
    <property type="entry name" value="PTS_IIA_fru"/>
    <property type="match status" value="1"/>
</dbReference>
<comment type="subcellular location">
    <subcellularLocation>
        <location evidence="2">Cytoplasm</location>
    </subcellularLocation>
</comment>
<keyword evidence="7" id="KW-0762">Sugar transport</keyword>
<dbReference type="InterPro" id="IPR016152">
    <property type="entry name" value="PTrfase/Anion_transptr"/>
</dbReference>
<comment type="caution">
    <text evidence="16">The sequence shown here is derived from an EMBL/GenBank/DDBJ whole genome shotgun (WGS) entry which is preliminary data.</text>
</comment>
<dbReference type="GO" id="GO:0005737">
    <property type="term" value="C:cytoplasm"/>
    <property type="evidence" value="ECO:0007669"/>
    <property type="project" value="UniProtKB-SubCell"/>
</dbReference>
<dbReference type="PANTHER" id="PTHR30181:SF3">
    <property type="entry name" value="MULTIPHOSPHORYL TRANSFER PROTEIN"/>
    <property type="match status" value="1"/>
</dbReference>
<dbReference type="Gene3D" id="3.30.1340.10">
    <property type="entry name" value="HPr-like"/>
    <property type="match status" value="1"/>
</dbReference>
<dbReference type="PROSITE" id="PS51094">
    <property type="entry name" value="PTS_EIIA_TYPE_2"/>
    <property type="match status" value="1"/>
</dbReference>
<dbReference type="GO" id="GO:0005886">
    <property type="term" value="C:plasma membrane"/>
    <property type="evidence" value="ECO:0007669"/>
    <property type="project" value="TreeGrafter"/>
</dbReference>
<dbReference type="CDD" id="cd00367">
    <property type="entry name" value="PTS-HPr_like"/>
    <property type="match status" value="1"/>
</dbReference>
<dbReference type="GO" id="GO:0090563">
    <property type="term" value="F:protein-phosphocysteine-sugar phosphotransferase activity"/>
    <property type="evidence" value="ECO:0007669"/>
    <property type="project" value="TreeGrafter"/>
</dbReference>